<accession>A0ACC0TGA2</accession>
<proteinExistence type="predicted"/>
<dbReference type="Proteomes" id="UP000006729">
    <property type="component" value="Chromosome 1"/>
</dbReference>
<comment type="caution">
    <text evidence="1">The sequence shown here is derived from an EMBL/GenBank/DDBJ whole genome shotgun (WGS) entry which is preliminary data.</text>
</comment>
<dbReference type="EMBL" id="CM009290">
    <property type="protein sequence ID" value="KAI9400632.1"/>
    <property type="molecule type" value="Genomic_DNA"/>
</dbReference>
<sequence>MLLCYLFFLMELSILDLLTATTHIQGTCSTFQLLNTFQVFFLPVIISYELLNKGFNFLYIYFILGGFGGSC</sequence>
<reference evidence="1 2" key="1">
    <citation type="journal article" date="2006" name="Science">
        <title>The genome of black cottonwood, Populus trichocarpa (Torr. &amp; Gray).</title>
        <authorList>
            <person name="Tuskan G.A."/>
            <person name="Difazio S."/>
            <person name="Jansson S."/>
            <person name="Bohlmann J."/>
            <person name="Grigoriev I."/>
            <person name="Hellsten U."/>
            <person name="Putnam N."/>
            <person name="Ralph S."/>
            <person name="Rombauts S."/>
            <person name="Salamov A."/>
            <person name="Schein J."/>
            <person name="Sterck L."/>
            <person name="Aerts A."/>
            <person name="Bhalerao R.R."/>
            <person name="Bhalerao R.P."/>
            <person name="Blaudez D."/>
            <person name="Boerjan W."/>
            <person name="Brun A."/>
            <person name="Brunner A."/>
            <person name="Busov V."/>
            <person name="Campbell M."/>
            <person name="Carlson J."/>
            <person name="Chalot M."/>
            <person name="Chapman J."/>
            <person name="Chen G.L."/>
            <person name="Cooper D."/>
            <person name="Coutinho P.M."/>
            <person name="Couturier J."/>
            <person name="Covert S."/>
            <person name="Cronk Q."/>
            <person name="Cunningham R."/>
            <person name="Davis J."/>
            <person name="Degroeve S."/>
            <person name="Dejardin A."/>
            <person name="Depamphilis C."/>
            <person name="Detter J."/>
            <person name="Dirks B."/>
            <person name="Dubchak I."/>
            <person name="Duplessis S."/>
            <person name="Ehlting J."/>
            <person name="Ellis B."/>
            <person name="Gendler K."/>
            <person name="Goodstein D."/>
            <person name="Gribskov M."/>
            <person name="Grimwood J."/>
            <person name="Groover A."/>
            <person name="Gunter L."/>
            <person name="Hamberger B."/>
            <person name="Heinze B."/>
            <person name="Helariutta Y."/>
            <person name="Henrissat B."/>
            <person name="Holligan D."/>
            <person name="Holt R."/>
            <person name="Huang W."/>
            <person name="Islam-Faridi N."/>
            <person name="Jones S."/>
            <person name="Jones-Rhoades M."/>
            <person name="Jorgensen R."/>
            <person name="Joshi C."/>
            <person name="Kangasjarvi J."/>
            <person name="Karlsson J."/>
            <person name="Kelleher C."/>
            <person name="Kirkpatrick R."/>
            <person name="Kirst M."/>
            <person name="Kohler A."/>
            <person name="Kalluri U."/>
            <person name="Larimer F."/>
            <person name="Leebens-Mack J."/>
            <person name="Leple J.C."/>
            <person name="Locascio P."/>
            <person name="Lou Y."/>
            <person name="Lucas S."/>
            <person name="Martin F."/>
            <person name="Montanini B."/>
            <person name="Napoli C."/>
            <person name="Nelson D.R."/>
            <person name="Nelson C."/>
            <person name="Nieminen K."/>
            <person name="Nilsson O."/>
            <person name="Pereda V."/>
            <person name="Peter G."/>
            <person name="Philippe R."/>
            <person name="Pilate G."/>
            <person name="Poliakov A."/>
            <person name="Razumovskaya J."/>
            <person name="Richardson P."/>
            <person name="Rinaldi C."/>
            <person name="Ritland K."/>
            <person name="Rouze P."/>
            <person name="Ryaboy D."/>
            <person name="Schmutz J."/>
            <person name="Schrader J."/>
            <person name="Segerman B."/>
            <person name="Shin H."/>
            <person name="Siddiqui A."/>
            <person name="Sterky F."/>
            <person name="Terry A."/>
            <person name="Tsai C.J."/>
            <person name="Uberbacher E."/>
            <person name="Unneberg P."/>
            <person name="Vahala J."/>
            <person name="Wall K."/>
            <person name="Wessler S."/>
            <person name="Yang G."/>
            <person name="Yin T."/>
            <person name="Douglas C."/>
            <person name="Marra M."/>
            <person name="Sandberg G."/>
            <person name="Van de Peer Y."/>
            <person name="Rokhsar D."/>
        </authorList>
    </citation>
    <scope>NUCLEOTIDE SEQUENCE [LARGE SCALE GENOMIC DNA]</scope>
    <source>
        <strain evidence="2">cv. Nisqually</strain>
    </source>
</reference>
<evidence type="ECO:0000313" key="1">
    <source>
        <dbReference type="EMBL" id="KAI9400632.1"/>
    </source>
</evidence>
<gene>
    <name evidence="1" type="ORF">POPTR_001G013101v4</name>
</gene>
<name>A0ACC0TGA2_POPTR</name>
<evidence type="ECO:0000313" key="2">
    <source>
        <dbReference type="Proteomes" id="UP000006729"/>
    </source>
</evidence>
<keyword evidence="2" id="KW-1185">Reference proteome</keyword>
<organism evidence="1 2">
    <name type="scientific">Populus trichocarpa</name>
    <name type="common">Western balsam poplar</name>
    <name type="synonym">Populus balsamifera subsp. trichocarpa</name>
    <dbReference type="NCBI Taxonomy" id="3694"/>
    <lineage>
        <taxon>Eukaryota</taxon>
        <taxon>Viridiplantae</taxon>
        <taxon>Streptophyta</taxon>
        <taxon>Embryophyta</taxon>
        <taxon>Tracheophyta</taxon>
        <taxon>Spermatophyta</taxon>
        <taxon>Magnoliopsida</taxon>
        <taxon>eudicotyledons</taxon>
        <taxon>Gunneridae</taxon>
        <taxon>Pentapetalae</taxon>
        <taxon>rosids</taxon>
        <taxon>fabids</taxon>
        <taxon>Malpighiales</taxon>
        <taxon>Salicaceae</taxon>
        <taxon>Saliceae</taxon>
        <taxon>Populus</taxon>
    </lineage>
</organism>
<protein>
    <submittedName>
        <fullName evidence="1">Uncharacterized protein</fullName>
    </submittedName>
</protein>